<dbReference type="EMBL" id="CM000882">
    <property type="protein sequence ID" value="PNT66411.1"/>
    <property type="molecule type" value="Genomic_DNA"/>
</dbReference>
<accession>A0A2K2CWL5</accession>
<proteinExistence type="predicted"/>
<dbReference type="EnsemblPlants" id="PNT66412">
    <property type="protein sequence ID" value="PNT66412"/>
    <property type="gene ID" value="BRADI_3g11200v3"/>
</dbReference>
<reference evidence="1" key="2">
    <citation type="submission" date="2017-06" db="EMBL/GenBank/DDBJ databases">
        <title>WGS assembly of Brachypodium distachyon.</title>
        <authorList>
            <consortium name="The International Brachypodium Initiative"/>
            <person name="Lucas S."/>
            <person name="Harmon-Smith M."/>
            <person name="Lail K."/>
            <person name="Tice H."/>
            <person name="Grimwood J."/>
            <person name="Bruce D."/>
            <person name="Barry K."/>
            <person name="Shu S."/>
            <person name="Lindquist E."/>
            <person name="Wang M."/>
            <person name="Pitluck S."/>
            <person name="Vogel J.P."/>
            <person name="Garvin D.F."/>
            <person name="Mockler T.C."/>
            <person name="Schmutz J."/>
            <person name="Rokhsar D."/>
            <person name="Bevan M.W."/>
        </authorList>
    </citation>
    <scope>NUCLEOTIDE SEQUENCE</scope>
    <source>
        <strain evidence="1">Bd21</strain>
    </source>
</reference>
<dbReference type="EnsemblPlants" id="PNT66413">
    <property type="protein sequence ID" value="PNT66413"/>
    <property type="gene ID" value="BRADI_3g11200v3"/>
</dbReference>
<name>A0A2K2CWL5_BRADI</name>
<dbReference type="Gramene" id="PNT66412">
    <property type="protein sequence ID" value="PNT66412"/>
    <property type="gene ID" value="BRADI_3g11200v3"/>
</dbReference>
<dbReference type="Proteomes" id="UP000008810">
    <property type="component" value="Chromosome 3"/>
</dbReference>
<dbReference type="AlphaFoldDB" id="A0A2K2CWL5"/>
<reference evidence="2" key="3">
    <citation type="submission" date="2018-08" db="UniProtKB">
        <authorList>
            <consortium name="EnsemblPlants"/>
        </authorList>
    </citation>
    <scope>IDENTIFICATION</scope>
    <source>
        <strain evidence="2">cv. Bd21</strain>
    </source>
</reference>
<evidence type="ECO:0000313" key="2">
    <source>
        <dbReference type="EnsemblPlants" id="PNT66411"/>
    </source>
</evidence>
<gene>
    <name evidence="1" type="ORF">BRADI_3g11200v3</name>
</gene>
<dbReference type="EMBL" id="CM000882">
    <property type="protein sequence ID" value="PNT66414.1"/>
    <property type="molecule type" value="Genomic_DNA"/>
</dbReference>
<dbReference type="Gramene" id="PNT66414">
    <property type="protein sequence ID" value="PNT66414"/>
    <property type="gene ID" value="BRADI_3g11200v3"/>
</dbReference>
<dbReference type="Gramene" id="PNT66413">
    <property type="protein sequence ID" value="PNT66413"/>
    <property type="gene ID" value="BRADI_3g11200v3"/>
</dbReference>
<evidence type="ECO:0000313" key="1">
    <source>
        <dbReference type="EMBL" id="PNT66412.1"/>
    </source>
</evidence>
<keyword evidence="3" id="KW-1185">Reference proteome</keyword>
<dbReference type="Gramene" id="PNT66411">
    <property type="protein sequence ID" value="PNT66411"/>
    <property type="gene ID" value="BRADI_3g11200v3"/>
</dbReference>
<sequence>MGSCRCPPLPSPCAFPCDGLAPLPSQPRARCWLSPRLLPHPRDAPACNQLAAWPPERPFLASVETNFYRAQMQPLMIKKPSHLSSHSSTLRFSRLICRPFNSSSHAVPLPLLRDSVTEASGGLLMHFPSFLQSSPLTSSSSSQFQSISWQHLLPLQFLHSGRCGKCCRRVCYGDQFRIDHGQEVVGDTEDQEK</sequence>
<reference evidence="1 2" key="1">
    <citation type="journal article" date="2010" name="Nature">
        <title>Genome sequencing and analysis of the model grass Brachypodium distachyon.</title>
        <authorList>
            <consortium name="International Brachypodium Initiative"/>
        </authorList>
    </citation>
    <scope>NUCLEOTIDE SEQUENCE [LARGE SCALE GENOMIC DNA]</scope>
    <source>
        <strain evidence="1 2">Bd21</strain>
    </source>
</reference>
<dbReference type="EnsemblPlants" id="PNT66411">
    <property type="protein sequence ID" value="PNT66411"/>
    <property type="gene ID" value="BRADI_3g11200v3"/>
</dbReference>
<organism evidence="1">
    <name type="scientific">Brachypodium distachyon</name>
    <name type="common">Purple false brome</name>
    <name type="synonym">Trachynia distachya</name>
    <dbReference type="NCBI Taxonomy" id="15368"/>
    <lineage>
        <taxon>Eukaryota</taxon>
        <taxon>Viridiplantae</taxon>
        <taxon>Streptophyta</taxon>
        <taxon>Embryophyta</taxon>
        <taxon>Tracheophyta</taxon>
        <taxon>Spermatophyta</taxon>
        <taxon>Magnoliopsida</taxon>
        <taxon>Liliopsida</taxon>
        <taxon>Poales</taxon>
        <taxon>Poaceae</taxon>
        <taxon>BOP clade</taxon>
        <taxon>Pooideae</taxon>
        <taxon>Stipodae</taxon>
        <taxon>Brachypodieae</taxon>
        <taxon>Brachypodium</taxon>
    </lineage>
</organism>
<dbReference type="EMBL" id="CM000882">
    <property type="protein sequence ID" value="PNT66412.1"/>
    <property type="molecule type" value="Genomic_DNA"/>
</dbReference>
<dbReference type="EnsemblPlants" id="PNT66414">
    <property type="protein sequence ID" value="PNT66414"/>
    <property type="gene ID" value="BRADI_3g11200v3"/>
</dbReference>
<evidence type="ECO:0000313" key="3">
    <source>
        <dbReference type="Proteomes" id="UP000008810"/>
    </source>
</evidence>
<dbReference type="EMBL" id="CM000882">
    <property type="protein sequence ID" value="PNT66413.1"/>
    <property type="molecule type" value="Genomic_DNA"/>
</dbReference>
<protein>
    <submittedName>
        <fullName evidence="1 2">Uncharacterized protein</fullName>
    </submittedName>
</protein>
<dbReference type="InParanoid" id="A0A2K2CWL5"/>